<dbReference type="AlphaFoldDB" id="A0A9K3IF83"/>
<dbReference type="Gramene" id="mRNA:HanXRQr2_Chr08g0339921">
    <property type="protein sequence ID" value="mRNA:HanXRQr2_Chr08g0339921"/>
    <property type="gene ID" value="HanXRQr2_Chr08g0339921"/>
</dbReference>
<dbReference type="Proteomes" id="UP000215914">
    <property type="component" value="Unassembled WGS sequence"/>
</dbReference>
<accession>A0A9K3IF83</accession>
<name>A0A9K3IF83_HELAN</name>
<gene>
    <name evidence="1" type="ORF">HanXRQr2_Chr08g0339921</name>
</gene>
<dbReference type="EMBL" id="MNCJ02000323">
    <property type="protein sequence ID" value="KAF5795460.1"/>
    <property type="molecule type" value="Genomic_DNA"/>
</dbReference>
<protein>
    <submittedName>
        <fullName evidence="1">Uncharacterized protein</fullName>
    </submittedName>
</protein>
<sequence>MRSQVDDSTYTCETATGDLPDGLVQFRLNLVEVLVDICQLLNSVVFLQKVCTKPQTCIIFCIIIPQD</sequence>
<reference evidence="1" key="2">
    <citation type="submission" date="2020-06" db="EMBL/GenBank/DDBJ databases">
        <title>Helianthus annuus Genome sequencing and assembly Release 2.</title>
        <authorList>
            <person name="Gouzy J."/>
            <person name="Langlade N."/>
            <person name="Munos S."/>
        </authorList>
    </citation>
    <scope>NUCLEOTIDE SEQUENCE</scope>
    <source>
        <tissue evidence="1">Leaves</tissue>
    </source>
</reference>
<reference evidence="1" key="1">
    <citation type="journal article" date="2017" name="Nature">
        <title>The sunflower genome provides insights into oil metabolism, flowering and Asterid evolution.</title>
        <authorList>
            <person name="Badouin H."/>
            <person name="Gouzy J."/>
            <person name="Grassa C.J."/>
            <person name="Murat F."/>
            <person name="Staton S.E."/>
            <person name="Cottret L."/>
            <person name="Lelandais-Briere C."/>
            <person name="Owens G.L."/>
            <person name="Carrere S."/>
            <person name="Mayjonade B."/>
            <person name="Legrand L."/>
            <person name="Gill N."/>
            <person name="Kane N.C."/>
            <person name="Bowers J.E."/>
            <person name="Hubner S."/>
            <person name="Bellec A."/>
            <person name="Berard A."/>
            <person name="Berges H."/>
            <person name="Blanchet N."/>
            <person name="Boniface M.C."/>
            <person name="Brunel D."/>
            <person name="Catrice O."/>
            <person name="Chaidir N."/>
            <person name="Claudel C."/>
            <person name="Donnadieu C."/>
            <person name="Faraut T."/>
            <person name="Fievet G."/>
            <person name="Helmstetter N."/>
            <person name="King M."/>
            <person name="Knapp S.J."/>
            <person name="Lai Z."/>
            <person name="Le Paslier M.C."/>
            <person name="Lippi Y."/>
            <person name="Lorenzon L."/>
            <person name="Mandel J.R."/>
            <person name="Marage G."/>
            <person name="Marchand G."/>
            <person name="Marquand E."/>
            <person name="Bret-Mestries E."/>
            <person name="Morien E."/>
            <person name="Nambeesan S."/>
            <person name="Nguyen T."/>
            <person name="Pegot-Espagnet P."/>
            <person name="Pouilly N."/>
            <person name="Raftis F."/>
            <person name="Sallet E."/>
            <person name="Schiex T."/>
            <person name="Thomas J."/>
            <person name="Vandecasteele C."/>
            <person name="Vares D."/>
            <person name="Vear F."/>
            <person name="Vautrin S."/>
            <person name="Crespi M."/>
            <person name="Mangin B."/>
            <person name="Burke J.M."/>
            <person name="Salse J."/>
            <person name="Munos S."/>
            <person name="Vincourt P."/>
            <person name="Rieseberg L.H."/>
            <person name="Langlade N.B."/>
        </authorList>
    </citation>
    <scope>NUCLEOTIDE SEQUENCE</scope>
    <source>
        <tissue evidence="1">Leaves</tissue>
    </source>
</reference>
<organism evidence="1 2">
    <name type="scientific">Helianthus annuus</name>
    <name type="common">Common sunflower</name>
    <dbReference type="NCBI Taxonomy" id="4232"/>
    <lineage>
        <taxon>Eukaryota</taxon>
        <taxon>Viridiplantae</taxon>
        <taxon>Streptophyta</taxon>
        <taxon>Embryophyta</taxon>
        <taxon>Tracheophyta</taxon>
        <taxon>Spermatophyta</taxon>
        <taxon>Magnoliopsida</taxon>
        <taxon>eudicotyledons</taxon>
        <taxon>Gunneridae</taxon>
        <taxon>Pentapetalae</taxon>
        <taxon>asterids</taxon>
        <taxon>campanulids</taxon>
        <taxon>Asterales</taxon>
        <taxon>Asteraceae</taxon>
        <taxon>Asteroideae</taxon>
        <taxon>Heliantheae alliance</taxon>
        <taxon>Heliantheae</taxon>
        <taxon>Helianthus</taxon>
    </lineage>
</organism>
<evidence type="ECO:0000313" key="2">
    <source>
        <dbReference type="Proteomes" id="UP000215914"/>
    </source>
</evidence>
<comment type="caution">
    <text evidence="1">The sequence shown here is derived from an EMBL/GenBank/DDBJ whole genome shotgun (WGS) entry which is preliminary data.</text>
</comment>
<keyword evidence="2" id="KW-1185">Reference proteome</keyword>
<evidence type="ECO:0000313" key="1">
    <source>
        <dbReference type="EMBL" id="KAF5795460.1"/>
    </source>
</evidence>
<proteinExistence type="predicted"/>